<dbReference type="Proteomes" id="UP001148932">
    <property type="component" value="Unassembled WGS sequence"/>
</dbReference>
<dbReference type="InterPro" id="IPR022781">
    <property type="entry name" value="Flagellar_biosynth_FliO"/>
</dbReference>
<dbReference type="RefSeq" id="WP_274111227.1">
    <property type="nucleotide sequence ID" value="NZ_JAPCKI010000007.1"/>
</dbReference>
<keyword evidence="9" id="KW-0282">Flagellum</keyword>
<evidence type="ECO:0000313" key="10">
    <source>
        <dbReference type="Proteomes" id="UP001148932"/>
    </source>
</evidence>
<dbReference type="Pfam" id="PF04347">
    <property type="entry name" value="FliO"/>
    <property type="match status" value="1"/>
</dbReference>
<gene>
    <name evidence="9" type="ORF">OIN59_13790</name>
</gene>
<evidence type="ECO:0000256" key="2">
    <source>
        <dbReference type="ARBA" id="ARBA00004236"/>
    </source>
</evidence>
<keyword evidence="9" id="KW-0966">Cell projection</keyword>
<reference evidence="9" key="1">
    <citation type="submission" date="2022-10" db="EMBL/GenBank/DDBJ databases">
        <title>Description of microaerobic benzene degrading bacteria.</title>
        <authorList>
            <person name="Bedics A."/>
            <person name="Tancsics A."/>
            <person name="Banerjee S."/>
        </authorList>
    </citation>
    <scope>NUCLEOTIDE SEQUENCE</scope>
    <source>
        <strain evidence="9">D2M1</strain>
    </source>
</reference>
<dbReference type="InterPro" id="IPR052205">
    <property type="entry name" value="FliO/MopB"/>
</dbReference>
<evidence type="ECO:0000256" key="8">
    <source>
        <dbReference type="ARBA" id="ARBA00037937"/>
    </source>
</evidence>
<organism evidence="9 10">
    <name type="scientific">Acidovorax benzenivorans</name>
    <dbReference type="NCBI Taxonomy" id="2987520"/>
    <lineage>
        <taxon>Bacteria</taxon>
        <taxon>Pseudomonadati</taxon>
        <taxon>Pseudomonadota</taxon>
        <taxon>Betaproteobacteria</taxon>
        <taxon>Burkholderiales</taxon>
        <taxon>Comamonadaceae</taxon>
        <taxon>Acidovorax</taxon>
    </lineage>
</organism>
<dbReference type="EMBL" id="JAPCKI010000007">
    <property type="protein sequence ID" value="MDD2178503.1"/>
    <property type="molecule type" value="Genomic_DNA"/>
</dbReference>
<evidence type="ECO:0000256" key="3">
    <source>
        <dbReference type="ARBA" id="ARBA00022475"/>
    </source>
</evidence>
<keyword evidence="7" id="KW-0975">Bacterial flagellum</keyword>
<dbReference type="PANTHER" id="PTHR38766:SF1">
    <property type="entry name" value="FLAGELLAR PROTEIN FLIO"/>
    <property type="match status" value="1"/>
</dbReference>
<protein>
    <submittedName>
        <fullName evidence="9">Flagellar biosynthetic protein FliO</fullName>
    </submittedName>
</protein>
<dbReference type="PANTHER" id="PTHR38766">
    <property type="entry name" value="FLAGELLAR PROTEIN FLIO"/>
    <property type="match status" value="1"/>
</dbReference>
<comment type="similarity">
    <text evidence="8">Belongs to the FliO/MopB family.</text>
</comment>
<keyword evidence="3" id="KW-1003">Cell membrane</keyword>
<name>A0ABT5RXS1_9BURK</name>
<accession>A0ABT5RXS1</accession>
<evidence type="ECO:0000313" key="9">
    <source>
        <dbReference type="EMBL" id="MDD2178503.1"/>
    </source>
</evidence>
<evidence type="ECO:0000256" key="6">
    <source>
        <dbReference type="ARBA" id="ARBA00023136"/>
    </source>
</evidence>
<comment type="caution">
    <text evidence="9">The sequence shown here is derived from an EMBL/GenBank/DDBJ whole genome shotgun (WGS) entry which is preliminary data.</text>
</comment>
<comment type="subcellular location">
    <subcellularLocation>
        <location evidence="1">Bacterial flagellum basal body</location>
    </subcellularLocation>
    <subcellularLocation>
        <location evidence="2">Cell membrane</location>
    </subcellularLocation>
</comment>
<keyword evidence="5" id="KW-1133">Transmembrane helix</keyword>
<keyword evidence="4" id="KW-0812">Transmembrane</keyword>
<evidence type="ECO:0000256" key="1">
    <source>
        <dbReference type="ARBA" id="ARBA00004117"/>
    </source>
</evidence>
<keyword evidence="6" id="KW-0472">Membrane</keyword>
<evidence type="ECO:0000256" key="4">
    <source>
        <dbReference type="ARBA" id="ARBA00022692"/>
    </source>
</evidence>
<evidence type="ECO:0000256" key="5">
    <source>
        <dbReference type="ARBA" id="ARBA00022989"/>
    </source>
</evidence>
<keyword evidence="9" id="KW-0969">Cilium</keyword>
<proteinExistence type="inferred from homology"/>
<sequence length="121" mass="12414">MTQTLLVVVLFVGAMALLPWAVRRLQQRQAAGALAVGAASRVVSAVAVGPQQRVVTVEVGPENARTWLVLGVTAQQVSCLHVLPVTAKGAGEAVKAPLPAGPSFAQEMRTASADSGKPAHV</sequence>
<keyword evidence="10" id="KW-1185">Reference proteome</keyword>
<evidence type="ECO:0000256" key="7">
    <source>
        <dbReference type="ARBA" id="ARBA00023143"/>
    </source>
</evidence>